<feature type="transmembrane region" description="Helical" evidence="1">
    <location>
        <begin position="5"/>
        <end position="22"/>
    </location>
</feature>
<keyword evidence="3" id="KW-1185">Reference proteome</keyword>
<organism evidence="2 3">
    <name type="scientific">Jeotgalibacillus malaysiensis</name>
    <dbReference type="NCBI Taxonomy" id="1508404"/>
    <lineage>
        <taxon>Bacteria</taxon>
        <taxon>Bacillati</taxon>
        <taxon>Bacillota</taxon>
        <taxon>Bacilli</taxon>
        <taxon>Bacillales</taxon>
        <taxon>Caryophanaceae</taxon>
        <taxon>Jeotgalibacillus</taxon>
    </lineage>
</organism>
<dbReference type="KEGG" id="jeo:JMA_06020"/>
<keyword evidence="1" id="KW-0812">Transmembrane</keyword>
<sequence length="62" mass="7099">MKKRAMGVFILVFSLLGIFDLIQNGEVLFLVNIVAAAVFALAYYFLWKKMGWYKAPGENKRP</sequence>
<feature type="transmembrane region" description="Helical" evidence="1">
    <location>
        <begin position="28"/>
        <end position="46"/>
    </location>
</feature>
<keyword evidence="1" id="KW-1133">Transmembrane helix</keyword>
<name>A0A0B5APC4_9BACL</name>
<dbReference type="AlphaFoldDB" id="A0A0B5APC4"/>
<proteinExistence type="predicted"/>
<accession>A0A0B5APC4</accession>
<evidence type="ECO:0000256" key="1">
    <source>
        <dbReference type="SAM" id="Phobius"/>
    </source>
</evidence>
<dbReference type="BioCyc" id="JESP1508404:G14D9-9819-MONOMER"/>
<dbReference type="Proteomes" id="UP000031449">
    <property type="component" value="Chromosome"/>
</dbReference>
<evidence type="ECO:0000313" key="2">
    <source>
        <dbReference type="EMBL" id="AJD89919.1"/>
    </source>
</evidence>
<dbReference type="STRING" id="1508404.JMA_06020"/>
<dbReference type="EMBL" id="CP009416">
    <property type="protein sequence ID" value="AJD89919.1"/>
    <property type="molecule type" value="Genomic_DNA"/>
</dbReference>
<evidence type="ECO:0000313" key="3">
    <source>
        <dbReference type="Proteomes" id="UP000031449"/>
    </source>
</evidence>
<reference evidence="2 3" key="1">
    <citation type="submission" date="2014-08" db="EMBL/GenBank/DDBJ databases">
        <title>Complete genome of a marine bacteria Jeotgalibacillus malaysiensis.</title>
        <authorList>
            <person name="Yaakop A.S."/>
            <person name="Chan K.-G."/>
            <person name="Goh K.M."/>
        </authorList>
    </citation>
    <scope>NUCLEOTIDE SEQUENCE [LARGE SCALE GENOMIC DNA]</scope>
    <source>
        <strain evidence="2 3">D5</strain>
    </source>
</reference>
<keyword evidence="1" id="KW-0472">Membrane</keyword>
<dbReference type="HOGENOM" id="CLU_2898179_0_0_9"/>
<gene>
    <name evidence="2" type="ORF">JMA_06020</name>
</gene>
<protein>
    <submittedName>
        <fullName evidence="2">Uncharacterized protein</fullName>
    </submittedName>
</protein>